<keyword evidence="3" id="KW-0808">Transferase</keyword>
<evidence type="ECO:0000313" key="4">
    <source>
        <dbReference type="Proteomes" id="UP000295645"/>
    </source>
</evidence>
<comment type="caution">
    <text evidence="3">The sequence shown here is derived from an EMBL/GenBank/DDBJ whole genome shotgun (WGS) entry which is preliminary data.</text>
</comment>
<dbReference type="CDD" id="cd00158">
    <property type="entry name" value="RHOD"/>
    <property type="match status" value="1"/>
</dbReference>
<proteinExistence type="predicted"/>
<sequence length="148" mass="16323">MNDVLHKLPEFVGNHMMLALLFAIILVALIAGEVGRLFRKWKTITPAGLTQLINRENALVIDLSSYADYEKAHIPNSRHVAPSQFDPETNKDLSKAKDLPVVVVDKDGRGVAKAANRLIKAGFQKVYVLDGGVYAWQTAQFPVAKGKK</sequence>
<dbReference type="PROSITE" id="PS50206">
    <property type="entry name" value="RHODANESE_3"/>
    <property type="match status" value="1"/>
</dbReference>
<protein>
    <submittedName>
        <fullName evidence="3">Rhodanese-related sulfurtransferase</fullName>
    </submittedName>
</protein>
<keyword evidence="4" id="KW-1185">Reference proteome</keyword>
<dbReference type="Pfam" id="PF00581">
    <property type="entry name" value="Rhodanese"/>
    <property type="match status" value="1"/>
</dbReference>
<keyword evidence="1" id="KW-0812">Transmembrane</keyword>
<dbReference type="GO" id="GO:0016740">
    <property type="term" value="F:transferase activity"/>
    <property type="evidence" value="ECO:0007669"/>
    <property type="project" value="UniProtKB-KW"/>
</dbReference>
<dbReference type="RefSeq" id="WP_132142281.1">
    <property type="nucleotide sequence ID" value="NZ_SMCS01000002.1"/>
</dbReference>
<dbReference type="PANTHER" id="PTHR43031:SF18">
    <property type="entry name" value="RHODANESE-RELATED SULFURTRANSFERASES"/>
    <property type="match status" value="1"/>
</dbReference>
<accession>A0A4R3YXL8</accession>
<dbReference type="Gene3D" id="3.40.250.10">
    <property type="entry name" value="Rhodanese-like domain"/>
    <property type="match status" value="1"/>
</dbReference>
<reference evidence="3 4" key="1">
    <citation type="submission" date="2019-03" db="EMBL/GenBank/DDBJ databases">
        <title>Above-ground endophytic microbial communities from plants in different locations in the United States.</title>
        <authorList>
            <person name="Frank C."/>
        </authorList>
    </citation>
    <scope>NUCLEOTIDE SEQUENCE [LARGE SCALE GENOMIC DNA]</scope>
    <source>
        <strain evidence="3 4">LP_13_YM</strain>
    </source>
</reference>
<keyword evidence="1" id="KW-0472">Membrane</keyword>
<dbReference type="EMBL" id="SMCS01000002">
    <property type="protein sequence ID" value="TCV96063.1"/>
    <property type="molecule type" value="Genomic_DNA"/>
</dbReference>
<organism evidence="3 4">
    <name type="scientific">Luteibacter rhizovicinus</name>
    <dbReference type="NCBI Taxonomy" id="242606"/>
    <lineage>
        <taxon>Bacteria</taxon>
        <taxon>Pseudomonadati</taxon>
        <taxon>Pseudomonadota</taxon>
        <taxon>Gammaproteobacteria</taxon>
        <taxon>Lysobacterales</taxon>
        <taxon>Rhodanobacteraceae</taxon>
        <taxon>Luteibacter</taxon>
    </lineage>
</organism>
<feature type="domain" description="Rhodanese" evidence="2">
    <location>
        <begin position="54"/>
        <end position="145"/>
    </location>
</feature>
<dbReference type="SUPFAM" id="SSF52821">
    <property type="entry name" value="Rhodanese/Cell cycle control phosphatase"/>
    <property type="match status" value="1"/>
</dbReference>
<gene>
    <name evidence="3" type="ORF">EC912_102412</name>
</gene>
<evidence type="ECO:0000259" key="2">
    <source>
        <dbReference type="PROSITE" id="PS50206"/>
    </source>
</evidence>
<dbReference type="InterPro" id="IPR050229">
    <property type="entry name" value="GlpE_sulfurtransferase"/>
</dbReference>
<dbReference type="Proteomes" id="UP000295645">
    <property type="component" value="Unassembled WGS sequence"/>
</dbReference>
<dbReference type="InterPro" id="IPR036873">
    <property type="entry name" value="Rhodanese-like_dom_sf"/>
</dbReference>
<evidence type="ECO:0000313" key="3">
    <source>
        <dbReference type="EMBL" id="TCV96063.1"/>
    </source>
</evidence>
<dbReference type="OrthoDB" id="9808735at2"/>
<dbReference type="SMART" id="SM00450">
    <property type="entry name" value="RHOD"/>
    <property type="match status" value="1"/>
</dbReference>
<dbReference type="AlphaFoldDB" id="A0A4R3YXL8"/>
<dbReference type="InterPro" id="IPR001763">
    <property type="entry name" value="Rhodanese-like_dom"/>
</dbReference>
<name>A0A4R3YXL8_9GAMM</name>
<feature type="transmembrane region" description="Helical" evidence="1">
    <location>
        <begin position="12"/>
        <end position="32"/>
    </location>
</feature>
<evidence type="ECO:0000256" key="1">
    <source>
        <dbReference type="SAM" id="Phobius"/>
    </source>
</evidence>
<dbReference type="PANTHER" id="PTHR43031">
    <property type="entry name" value="FAD-DEPENDENT OXIDOREDUCTASE"/>
    <property type="match status" value="1"/>
</dbReference>
<keyword evidence="1" id="KW-1133">Transmembrane helix</keyword>